<name>A0A0T7ANR3_PREIN</name>
<sequence length="332" mass="37201">MHMRRALLIGINNYPDDLRLGGCIEDIHCLKSAIERHGNGEKNFGVKMLEDVQTSDEVLQNITELFHDDAEVALLYFSGHGYVNTTGAEIVTPYEVAHSGMYYKGVQMKDIMEVVHNSKVKNKIIILDCCHSGQIGKFNPTETGSVLDEGVSILTACREDESACEAGGHGLFTELLCSALQGGAADFNGNITMGSIYAYIDRSFGEWEQRPVFKTNVSAFVSLKKVEPKVPLSVFRELPNLFSTADEVHKLDSSYEFTNCPEEQHKLVEPYAKPENVKRFKLLQQLQSIGLVEPVDAQFMYFAAMDGKGCKLTALGKHYWRLVKNNNIWKYD</sequence>
<accession>A0A0T7ANR3</accession>
<dbReference type="InterPro" id="IPR029030">
    <property type="entry name" value="Caspase-like_dom_sf"/>
</dbReference>
<dbReference type="GO" id="GO:0004197">
    <property type="term" value="F:cysteine-type endopeptidase activity"/>
    <property type="evidence" value="ECO:0007669"/>
    <property type="project" value="InterPro"/>
</dbReference>
<dbReference type="PANTHER" id="PTHR22576:SF37">
    <property type="entry name" value="MUCOSA-ASSOCIATED LYMPHOID TISSUE LYMPHOMA TRANSLOCATION PROTEIN 1"/>
    <property type="match status" value="1"/>
</dbReference>
<dbReference type="PANTHER" id="PTHR22576">
    <property type="entry name" value="MUCOSA ASSOCIATED LYMPHOID TISSUE LYMPHOMA TRANSLOCATION PROTEIN 1/PARACASPASE"/>
    <property type="match status" value="1"/>
</dbReference>
<reference evidence="2 3" key="1">
    <citation type="journal article" date="2016" name="DNA Res.">
        <title>The complete genome sequencing of Prevotella intermedia strain OMA14 and a subsequent fine-scale, intra-species genomic comparison reveal an unusual amplification of conjugative and mobile transposons and identify a novel Prevotella-lineage-specific repeat.</title>
        <authorList>
            <person name="Naito M."/>
            <person name="Ogura Y."/>
            <person name="Itoh T."/>
            <person name="Shoji M."/>
            <person name="Okamoto M."/>
            <person name="Hayashi T."/>
            <person name="Nakayama K."/>
        </authorList>
    </citation>
    <scope>NUCLEOTIDE SEQUENCE [LARGE SCALE GENOMIC DNA]</scope>
    <source>
        <strain evidence="2 3">OMA14</strain>
    </source>
</reference>
<dbReference type="Pfam" id="PF00656">
    <property type="entry name" value="Peptidase_C14"/>
    <property type="match status" value="1"/>
</dbReference>
<gene>
    <name evidence="2" type="ORF">PIOMA14_II_0163</name>
</gene>
<dbReference type="AlphaFoldDB" id="A0A0T7ANR3"/>
<dbReference type="SUPFAM" id="SSF52129">
    <property type="entry name" value="Caspase-like"/>
    <property type="match status" value="1"/>
</dbReference>
<dbReference type="InterPro" id="IPR052039">
    <property type="entry name" value="Caspase-related_regulators"/>
</dbReference>
<dbReference type="InterPro" id="IPR011600">
    <property type="entry name" value="Pept_C14_caspase"/>
</dbReference>
<proteinExistence type="predicted"/>
<organism evidence="2 3">
    <name type="scientific">Prevotella intermedia</name>
    <dbReference type="NCBI Taxonomy" id="28131"/>
    <lineage>
        <taxon>Bacteria</taxon>
        <taxon>Pseudomonadati</taxon>
        <taxon>Bacteroidota</taxon>
        <taxon>Bacteroidia</taxon>
        <taxon>Bacteroidales</taxon>
        <taxon>Prevotellaceae</taxon>
        <taxon>Prevotella</taxon>
    </lineage>
</organism>
<feature type="domain" description="Peptidase C14 caspase" evidence="1">
    <location>
        <begin position="4"/>
        <end position="213"/>
    </location>
</feature>
<evidence type="ECO:0000259" key="1">
    <source>
        <dbReference type="Pfam" id="PF00656"/>
    </source>
</evidence>
<evidence type="ECO:0000313" key="3">
    <source>
        <dbReference type="Proteomes" id="UP000217431"/>
    </source>
</evidence>
<dbReference type="EMBL" id="AP014598">
    <property type="protein sequence ID" value="BAU18668.1"/>
    <property type="molecule type" value="Genomic_DNA"/>
</dbReference>
<dbReference type="GO" id="GO:0006508">
    <property type="term" value="P:proteolysis"/>
    <property type="evidence" value="ECO:0007669"/>
    <property type="project" value="InterPro"/>
</dbReference>
<dbReference type="Proteomes" id="UP000217431">
    <property type="component" value="Chromosome II"/>
</dbReference>
<dbReference type="Gene3D" id="3.40.50.1460">
    <property type="match status" value="1"/>
</dbReference>
<protein>
    <submittedName>
        <fullName evidence="2">Peptidase C14 caspase catalytic subunit p20</fullName>
    </submittedName>
</protein>
<evidence type="ECO:0000313" key="2">
    <source>
        <dbReference type="EMBL" id="BAU18668.1"/>
    </source>
</evidence>